<dbReference type="EMBL" id="CP019288">
    <property type="protein sequence ID" value="QHI38128.1"/>
    <property type="molecule type" value="Genomic_DNA"/>
</dbReference>
<dbReference type="KEGG" id="kan:IMCC3317_35140"/>
<organism evidence="3 4">
    <name type="scientific">Kordia antarctica</name>
    <dbReference type="NCBI Taxonomy" id="1218801"/>
    <lineage>
        <taxon>Bacteria</taxon>
        <taxon>Pseudomonadati</taxon>
        <taxon>Bacteroidota</taxon>
        <taxon>Flavobacteriia</taxon>
        <taxon>Flavobacteriales</taxon>
        <taxon>Flavobacteriaceae</taxon>
        <taxon>Kordia</taxon>
    </lineage>
</organism>
<feature type="transmembrane region" description="Helical" evidence="1">
    <location>
        <begin position="12"/>
        <end position="36"/>
    </location>
</feature>
<keyword evidence="1" id="KW-0812">Transmembrane</keyword>
<reference evidence="3 4" key="1">
    <citation type="journal article" date="2013" name="Int. J. Syst. Evol. Microbiol.">
        <title>Kordia antarctica sp. nov., isolated from Antarctic seawater.</title>
        <authorList>
            <person name="Baek K."/>
            <person name="Choi A."/>
            <person name="Kang I."/>
            <person name="Lee K."/>
            <person name="Cho J.C."/>
        </authorList>
    </citation>
    <scope>NUCLEOTIDE SEQUENCE [LARGE SCALE GENOMIC DNA]</scope>
    <source>
        <strain evidence="3 4">IMCC3317</strain>
    </source>
</reference>
<accession>A0A7L4ZN23</accession>
<dbReference type="RefSeq" id="WP_160130693.1">
    <property type="nucleotide sequence ID" value="NZ_CP019288.1"/>
</dbReference>
<dbReference type="CDD" id="cd00229">
    <property type="entry name" value="SGNH_hydrolase"/>
    <property type="match status" value="1"/>
</dbReference>
<evidence type="ECO:0000256" key="1">
    <source>
        <dbReference type="SAM" id="Phobius"/>
    </source>
</evidence>
<keyword evidence="4" id="KW-1185">Reference proteome</keyword>
<dbReference type="InterPro" id="IPR036514">
    <property type="entry name" value="SGNH_hydro_sf"/>
</dbReference>
<dbReference type="Gene3D" id="3.40.50.1110">
    <property type="entry name" value="SGNH hydrolase"/>
    <property type="match status" value="1"/>
</dbReference>
<sequence length="369" mass="42465">MKLFSKQFLKKLALSGVFTLILLVLVEIILSFFQLFPADYYTMTPNSGFTWKINSEEITGIYQDSEVSFDELGARSISKYQDKEHKIVVFGGSTTACFALTQSKDWPALLEKKLGDSYWVGNFGRPGNSSNHHVLQFKHILEKPELSDVKTVVIMQGVNDFVAYLISADSYLNSPNKDLKRFAFQHIPDDHLPFYKRFTLYKLGSSAKRNILFYFKHSDHLTKAVEDIKLLKQKSKIIDELPDLTAGLAHYEKNIKDLIKQANEKKIKLVFVTQATMWKPDLEKKYEDLMVTSGFANNEAFYSTKAFYEGMEVFNERLMKVCDQNNISYVDLKLPKTTESFYDDFHFNESGAELTSDQIAQSLKMLLKE</sequence>
<feature type="domain" description="SGNH hydrolase-type esterase" evidence="2">
    <location>
        <begin position="89"/>
        <end position="353"/>
    </location>
</feature>
<evidence type="ECO:0000259" key="2">
    <source>
        <dbReference type="Pfam" id="PF13472"/>
    </source>
</evidence>
<dbReference type="InterPro" id="IPR013830">
    <property type="entry name" value="SGNH_hydro"/>
</dbReference>
<gene>
    <name evidence="3" type="ORF">IMCC3317_35140</name>
</gene>
<name>A0A7L4ZN23_9FLAO</name>
<proteinExistence type="predicted"/>
<dbReference type="AlphaFoldDB" id="A0A7L4ZN23"/>
<dbReference type="Proteomes" id="UP000464657">
    <property type="component" value="Chromosome"/>
</dbReference>
<keyword evidence="1" id="KW-1133">Transmembrane helix</keyword>
<dbReference type="InterPro" id="IPR051532">
    <property type="entry name" value="Ester_Hydrolysis_Enzymes"/>
</dbReference>
<dbReference type="GO" id="GO:0016788">
    <property type="term" value="F:hydrolase activity, acting on ester bonds"/>
    <property type="evidence" value="ECO:0007669"/>
    <property type="project" value="UniProtKB-ARBA"/>
</dbReference>
<protein>
    <recommendedName>
        <fullName evidence="2">SGNH hydrolase-type esterase domain-containing protein</fullName>
    </recommendedName>
</protein>
<keyword evidence="1" id="KW-0472">Membrane</keyword>
<evidence type="ECO:0000313" key="4">
    <source>
        <dbReference type="Proteomes" id="UP000464657"/>
    </source>
</evidence>
<evidence type="ECO:0000313" key="3">
    <source>
        <dbReference type="EMBL" id="QHI38128.1"/>
    </source>
</evidence>
<dbReference type="OrthoDB" id="9816001at2"/>
<dbReference type="SUPFAM" id="SSF52266">
    <property type="entry name" value="SGNH hydrolase"/>
    <property type="match status" value="1"/>
</dbReference>
<dbReference type="PANTHER" id="PTHR30383">
    <property type="entry name" value="THIOESTERASE 1/PROTEASE 1/LYSOPHOSPHOLIPASE L1"/>
    <property type="match status" value="1"/>
</dbReference>
<dbReference type="Pfam" id="PF13472">
    <property type="entry name" value="Lipase_GDSL_2"/>
    <property type="match status" value="1"/>
</dbReference>